<keyword evidence="2" id="KW-1185">Reference proteome</keyword>
<name>B9L439_THERP</name>
<geneLocation type="plasmid" evidence="2">
    <name>Tros</name>
</geneLocation>
<gene>
    <name evidence="1" type="ordered locus">trd_A0553</name>
</gene>
<sequence>MSSRAVVIGTGRELGDGSGEVVWTRVAGEHDRASSPGRALVHARSVMRRRPELVQDLDQPADLA</sequence>
<dbReference type="EMBL" id="CP001276">
    <property type="protein sequence ID" value="ACM07260.1"/>
    <property type="molecule type" value="Genomic_DNA"/>
</dbReference>
<keyword evidence="1" id="KW-0614">Plasmid</keyword>
<dbReference type="KEGG" id="tro:trd_A0553"/>
<dbReference type="AlphaFoldDB" id="B9L439"/>
<keyword evidence="1" id="KW-0808">Transferase</keyword>
<evidence type="ECO:0000313" key="2">
    <source>
        <dbReference type="Proteomes" id="UP000000447"/>
    </source>
</evidence>
<proteinExistence type="predicted"/>
<accession>B9L439</accession>
<protein>
    <submittedName>
        <fullName evidence="1">Putative glycosyl transferase</fullName>
    </submittedName>
</protein>
<organism evidence="1 2">
    <name type="scientific">Thermomicrobium roseum (strain ATCC 27502 / DSM 5159 / P-2)</name>
    <dbReference type="NCBI Taxonomy" id="309801"/>
    <lineage>
        <taxon>Bacteria</taxon>
        <taxon>Pseudomonadati</taxon>
        <taxon>Thermomicrobiota</taxon>
        <taxon>Thermomicrobia</taxon>
        <taxon>Thermomicrobiales</taxon>
        <taxon>Thermomicrobiaceae</taxon>
        <taxon>Thermomicrobium</taxon>
    </lineage>
</organism>
<reference evidence="1 2" key="1">
    <citation type="journal article" date="2009" name="PLoS ONE">
        <title>Complete genome sequence of the aerobic CO-oxidizing thermophile Thermomicrobium roseum.</title>
        <authorList>
            <person name="Wu D."/>
            <person name="Raymond J."/>
            <person name="Wu M."/>
            <person name="Chatterji S."/>
            <person name="Ren Q."/>
            <person name="Graham J.E."/>
            <person name="Bryant D.A."/>
            <person name="Robb F."/>
            <person name="Colman A."/>
            <person name="Tallon L.J."/>
            <person name="Badger J.H."/>
            <person name="Madupu R."/>
            <person name="Ward N.L."/>
            <person name="Eisen J.A."/>
        </authorList>
    </citation>
    <scope>NUCLEOTIDE SEQUENCE [LARGE SCALE GENOMIC DNA]</scope>
    <source>
        <strain evidence="2">ATCC 27502 / DSM 5159 / P-2</strain>
        <plasmid evidence="1">unnamed</plasmid>
    </source>
</reference>
<dbReference type="HOGENOM" id="CLU_2866379_0_0_0"/>
<dbReference type="GO" id="GO:0016740">
    <property type="term" value="F:transferase activity"/>
    <property type="evidence" value="ECO:0007669"/>
    <property type="project" value="UniProtKB-KW"/>
</dbReference>
<dbReference type="Proteomes" id="UP000000447">
    <property type="component" value="Plasmid unnamed"/>
</dbReference>
<evidence type="ECO:0000313" key="1">
    <source>
        <dbReference type="EMBL" id="ACM07260.1"/>
    </source>
</evidence>